<evidence type="ECO:0000259" key="3">
    <source>
        <dbReference type="Pfam" id="PF19282"/>
    </source>
</evidence>
<dbReference type="GO" id="GO:0031267">
    <property type="term" value="F:small GTPase binding"/>
    <property type="evidence" value="ECO:0007669"/>
    <property type="project" value="InterPro"/>
</dbReference>
<dbReference type="PANTHER" id="PTHR15952:SF11">
    <property type="entry name" value="EXPORTIN-T"/>
    <property type="match status" value="1"/>
</dbReference>
<comment type="similarity">
    <text evidence="1 2">Belongs to the exportin family.</text>
</comment>
<comment type="function">
    <text evidence="2">tRNA nucleus export receptor which facilitates tRNA translocation across the nuclear pore complex.</text>
</comment>
<dbReference type="EMBL" id="LSSL01001587">
    <property type="protein sequence ID" value="OLY82382.1"/>
    <property type="molecule type" value="Genomic_DNA"/>
</dbReference>
<dbReference type="InterPro" id="IPR016024">
    <property type="entry name" value="ARM-type_fold"/>
</dbReference>
<dbReference type="GO" id="GO:0071528">
    <property type="term" value="P:tRNA re-export from nucleus"/>
    <property type="evidence" value="ECO:0007669"/>
    <property type="project" value="UniProtKB-UniRule"/>
</dbReference>
<dbReference type="SUPFAM" id="SSF48371">
    <property type="entry name" value="ARM repeat"/>
    <property type="match status" value="1"/>
</dbReference>
<proteinExistence type="inferred from homology"/>
<keyword evidence="2" id="KW-0694">RNA-binding</keyword>
<dbReference type="OrthoDB" id="26399at2759"/>
<protein>
    <recommendedName>
        <fullName evidence="2">Exportin-T</fullName>
    </recommendedName>
    <alternativeName>
        <fullName evidence="2">Exportin(tRNA)</fullName>
    </alternativeName>
    <alternativeName>
        <fullName evidence="2">tRNA exportin</fullName>
    </alternativeName>
</protein>
<feature type="domain" description="Exportin-T C-terminal" evidence="3">
    <location>
        <begin position="57"/>
        <end position="198"/>
    </location>
</feature>
<dbReference type="GO" id="GO:0005737">
    <property type="term" value="C:cytoplasm"/>
    <property type="evidence" value="ECO:0007669"/>
    <property type="project" value="UniProtKB-SubCell"/>
</dbReference>
<dbReference type="PANTHER" id="PTHR15952">
    <property type="entry name" value="EXPORTIN-T/LOS1"/>
    <property type="match status" value="1"/>
</dbReference>
<name>A0A1R0GZQ4_9FUNG</name>
<evidence type="ECO:0000313" key="4">
    <source>
        <dbReference type="EMBL" id="OLY82382.1"/>
    </source>
</evidence>
<dbReference type="InterPro" id="IPR040017">
    <property type="entry name" value="XPOT"/>
</dbReference>
<dbReference type="GO" id="GO:0000049">
    <property type="term" value="F:tRNA binding"/>
    <property type="evidence" value="ECO:0007669"/>
    <property type="project" value="UniProtKB-UniRule"/>
</dbReference>
<dbReference type="InterPro" id="IPR011989">
    <property type="entry name" value="ARM-like"/>
</dbReference>
<comment type="caution">
    <text evidence="4">The sequence shown here is derived from an EMBL/GenBank/DDBJ whole genome shotgun (WGS) entry which is preliminary data.</text>
</comment>
<keyword evidence="2" id="KW-0820">tRNA-binding</keyword>
<reference evidence="4 5" key="1">
    <citation type="journal article" date="2016" name="Mol. Biol. Evol.">
        <title>Genome-Wide Survey of Gut Fungi (Harpellales) Reveals the First Horizontally Transferred Ubiquitin Gene from a Mosquito Host.</title>
        <authorList>
            <person name="Wang Y."/>
            <person name="White M.M."/>
            <person name="Kvist S."/>
            <person name="Moncalvo J.M."/>
        </authorList>
    </citation>
    <scope>NUCLEOTIDE SEQUENCE [LARGE SCALE GENOMIC DNA]</scope>
    <source>
        <strain evidence="4 5">ALG-7-W6</strain>
    </source>
</reference>
<dbReference type="AlphaFoldDB" id="A0A1R0GZQ4"/>
<keyword evidence="2" id="KW-0963">Cytoplasm</keyword>
<sequence length="882" mass="99575">MLPNEKLELIGFLNIPEVLSQLEISEDSFSEEVAKLVNIVGIELKSIWLESNENSLTRDKSYQFIEQLMPMSLSFLSNKENSISSSVFGVVGEILLLFKKLNKSGSQLSAEKIQFLGQLLQVVVVKLQYNEDFEYSDNHRTMTDTSEQSRDEDDEENMFANVRHTLRQFLDAIYFLAQKEYEEYIISVIRQTFNNIQRFGLTSDNNEASSQNDDSKVKWFQAEISVHLTQIYIEQCSSRGPLFFTEGMLESSEKAKNGAGKNSSQISYVQRKKDPSDLTEFGELCLHMIMSGVSNCINPLVSLTFFETCVRLIQLFEYRPDAIPLVLGPFLDNRGIRHPHPYTRTRIWYFLYRFVKLCRTEEVLKYTSEILRSVIPLLAIQVQVPVSSIQFDISSINGYGMLDSQLYLFETCGILLSQPDLSDSERALGLEKILDPLFSGVQTLMGQNLTFFNNQPIALLQIHHCLTAIGSVFQGFPDAKINTNPNTFDTKFKSNIPHILSEYLKNAANLSSITLETLNSYAIIREGVRFLFTRLVSALGQGTLEYLPRLINGLVATSELDELCDFLGFLGLIMYRFKPFISQIVSDLLLTVIDKVYGVLNKTISGTDDAVSSNNLKKAYLMWVISIFNADLDSVFLSEENSPHLTTVLKTFLVLATDNSNPTIQKLAFSIFHRTIIGWLIDIHGFYGLGNVSLVSGYNASNSSNSAGQPQNFGKDASNVDKALLSEKKTLRQLSAEYIRLDLDSQLVSQTRSVFRTFIQTEVLPECFRVPSSSGFDMYDAQSFQTVNEICGILRGIALSGQKDSIRMLSNKLRSGPIAFIPDNLDVSSFEKQIISENKMLSFMLYELLPGVGATHESSLNFIQGLVMLDSRRFKSFFQVNF</sequence>
<dbReference type="Proteomes" id="UP000187455">
    <property type="component" value="Unassembled WGS sequence"/>
</dbReference>
<dbReference type="InterPro" id="IPR045546">
    <property type="entry name" value="Exportin-T_C"/>
</dbReference>
<evidence type="ECO:0000256" key="1">
    <source>
        <dbReference type="ARBA" id="ARBA00009466"/>
    </source>
</evidence>
<dbReference type="Pfam" id="PF19282">
    <property type="entry name" value="Exportin-T"/>
    <property type="match status" value="2"/>
</dbReference>
<feature type="domain" description="Exportin-T C-terminal" evidence="3">
    <location>
        <begin position="268"/>
        <end position="679"/>
    </location>
</feature>
<accession>A0A1R0GZQ4</accession>
<evidence type="ECO:0000256" key="2">
    <source>
        <dbReference type="RuleBase" id="RU366037"/>
    </source>
</evidence>
<evidence type="ECO:0000313" key="5">
    <source>
        <dbReference type="Proteomes" id="UP000187455"/>
    </source>
</evidence>
<dbReference type="GO" id="GO:0016363">
    <property type="term" value="C:nuclear matrix"/>
    <property type="evidence" value="ECO:0007669"/>
    <property type="project" value="TreeGrafter"/>
</dbReference>
<dbReference type="STRING" id="133383.A0A1R0GZQ4"/>
<gene>
    <name evidence="4" type="ORF">AYI68_g3499</name>
</gene>
<organism evidence="4 5">
    <name type="scientific">Smittium mucronatum</name>
    <dbReference type="NCBI Taxonomy" id="133383"/>
    <lineage>
        <taxon>Eukaryota</taxon>
        <taxon>Fungi</taxon>
        <taxon>Fungi incertae sedis</taxon>
        <taxon>Zoopagomycota</taxon>
        <taxon>Kickxellomycotina</taxon>
        <taxon>Harpellomycetes</taxon>
        <taxon>Harpellales</taxon>
        <taxon>Legeriomycetaceae</taxon>
        <taxon>Smittium</taxon>
    </lineage>
</organism>
<dbReference type="GO" id="GO:0005643">
    <property type="term" value="C:nuclear pore"/>
    <property type="evidence" value="ECO:0007669"/>
    <property type="project" value="TreeGrafter"/>
</dbReference>
<keyword evidence="5" id="KW-1185">Reference proteome</keyword>
<keyword evidence="2" id="KW-0813">Transport</keyword>
<dbReference type="Gene3D" id="1.25.10.10">
    <property type="entry name" value="Leucine-rich Repeat Variant"/>
    <property type="match status" value="1"/>
</dbReference>
<comment type="subcellular location">
    <subcellularLocation>
        <location evidence="2">Nucleus</location>
    </subcellularLocation>
    <subcellularLocation>
        <location evidence="2">Cytoplasm</location>
    </subcellularLocation>
    <text evidence="2">Shuttles between the nucleus and the cytoplasm.</text>
</comment>
<keyword evidence="2" id="KW-0539">Nucleus</keyword>